<accession>A0A553P882</accession>
<keyword evidence="5" id="KW-0378">Hydrolase</keyword>
<dbReference type="InterPro" id="IPR036265">
    <property type="entry name" value="HIT-like_sf"/>
</dbReference>
<evidence type="ECO:0000256" key="8">
    <source>
        <dbReference type="ARBA" id="ARBA00030609"/>
    </source>
</evidence>
<evidence type="ECO:0000256" key="4">
    <source>
        <dbReference type="ARBA" id="ARBA00015636"/>
    </source>
</evidence>
<evidence type="ECO:0000256" key="1">
    <source>
        <dbReference type="ARBA" id="ARBA00004123"/>
    </source>
</evidence>
<evidence type="ECO:0000313" key="11">
    <source>
        <dbReference type="EMBL" id="TRY73879.1"/>
    </source>
</evidence>
<dbReference type="GO" id="GO:0000290">
    <property type="term" value="P:deadenylation-dependent decapping of nuclear-transcribed mRNA"/>
    <property type="evidence" value="ECO:0007669"/>
    <property type="project" value="InterPro"/>
</dbReference>
<dbReference type="SUPFAM" id="SSF109604">
    <property type="entry name" value="HD-domain/PDEase-like"/>
    <property type="match status" value="1"/>
</dbReference>
<dbReference type="GO" id="GO:0000932">
    <property type="term" value="C:P-body"/>
    <property type="evidence" value="ECO:0007669"/>
    <property type="project" value="TreeGrafter"/>
</dbReference>
<evidence type="ECO:0000256" key="5">
    <source>
        <dbReference type="ARBA" id="ARBA00022801"/>
    </source>
</evidence>
<gene>
    <name evidence="11" type="ORF">TCAL_15740</name>
</gene>
<dbReference type="SUPFAM" id="SSF102860">
    <property type="entry name" value="mRNA decapping enzyme DcpS N-terminal domain"/>
    <property type="match status" value="1"/>
</dbReference>
<dbReference type="OMA" id="TFGESAW"/>
<comment type="similarity">
    <text evidence="2">Belongs to the HIT family.</text>
</comment>
<dbReference type="GO" id="GO:0000340">
    <property type="term" value="F:RNA 7-methylguanosine cap binding"/>
    <property type="evidence" value="ECO:0007669"/>
    <property type="project" value="TreeGrafter"/>
</dbReference>
<dbReference type="PANTHER" id="PTHR12978">
    <property type="entry name" value="HISTIDINE TRIAD HIT PROTEIN MEMBER"/>
    <property type="match status" value="1"/>
</dbReference>
<dbReference type="Pfam" id="PF11969">
    <property type="entry name" value="DcpS_C"/>
    <property type="match status" value="1"/>
</dbReference>
<dbReference type="Gene3D" id="3.30.428.10">
    <property type="entry name" value="HIT-like"/>
    <property type="match status" value="1"/>
</dbReference>
<comment type="caution">
    <text evidence="11">The sequence shown here is derived from an EMBL/GenBank/DDBJ whole genome shotgun (WGS) entry which is preliminary data.</text>
</comment>
<sequence length="700" mass="80528">MEPPEKRPKTMNGAEGKESSLDFSHLGRFQMTRVLNEDSESKSVCLEGLVDGKKAVLILNKLPFSAETLDRLVSKSAECREEMRNDIYGKYACLLDPELNHVKANLICPATEKHIKKYESSPRHIIYETPAMYKALTSPFLETEKFSIEWVYNFLSKKAEADTIVYEDPDPETGFIMGPDYKWNGKQMEDLYVLGIVHSRKLKSLRTLNQSHLPLLKKLWLDGTKAIHDKYKVEPSQIRAYLHYQPSYYHLHVHFTHVQYHAPGINAEKSHLLPTVIYNIERQADFYQRAILPFVVKESENIFQYYRKAGYNFKSPQMNPISIGTRVEDPLKAASSPQGVTGLFQFFKALGKAKHEPCGEHWNVTFGESAWRLAIMAMCVSPKLDRKRLIQCALTSAFTSLGSHTDDGSVWATKLREVRGILFESMSLSKACELFDHYETHVSARRGLPPNSDEERIYRNLLEFEEALLLWEELKKEGENPPIQDLLKRMCHAKFPGHEKYEMFKDGTELQNLLYFFLQISCLSSLKRTGWVNMKVRDPERVAGHMFRMGMMAMILEDQKSEAILGGSAIILSIVHDIAECIVGDITPHDPVTPEEKHDKEMAAMKTLVEKLPGPLAKDLYDAFSRYEFQPENDRSAIMTKDLDKFDMILQAMEYEEQAPSRGAFLEDFFNSTKGVFQTERIKTLDKELRDYRAKFHEAK</sequence>
<dbReference type="STRING" id="6832.A0A553P882"/>
<dbReference type="FunFam" id="1.10.3210.10:FF:000035">
    <property type="entry name" value="HD family hydrolase"/>
    <property type="match status" value="1"/>
</dbReference>
<dbReference type="InterPro" id="IPR008594">
    <property type="entry name" value="DcpS/DCS2"/>
</dbReference>
<dbReference type="GO" id="GO:0005634">
    <property type="term" value="C:nucleus"/>
    <property type="evidence" value="ECO:0007669"/>
    <property type="project" value="UniProtKB-SubCell"/>
</dbReference>
<dbReference type="SUPFAM" id="SSF54197">
    <property type="entry name" value="HIT-like"/>
    <property type="match status" value="1"/>
</dbReference>
<evidence type="ECO:0000256" key="3">
    <source>
        <dbReference type="ARBA" id="ARBA00012520"/>
    </source>
</evidence>
<evidence type="ECO:0000256" key="7">
    <source>
        <dbReference type="ARBA" id="ARBA00029885"/>
    </source>
</evidence>
<proteinExistence type="inferred from homology"/>
<evidence type="ECO:0000256" key="6">
    <source>
        <dbReference type="ARBA" id="ARBA00023242"/>
    </source>
</evidence>
<dbReference type="Gene3D" id="3.30.200.40">
    <property type="entry name" value="Scavenger mRNA decapping enzyme, N-terminal domain"/>
    <property type="match status" value="1"/>
</dbReference>
<evidence type="ECO:0000256" key="2">
    <source>
        <dbReference type="ARBA" id="ARBA00010208"/>
    </source>
</evidence>
<evidence type="ECO:0000259" key="10">
    <source>
        <dbReference type="Pfam" id="PF13023"/>
    </source>
</evidence>
<dbReference type="GO" id="GO:0140932">
    <property type="term" value="F:5'-(N(7)-methyl 5'-triphosphoguanosine)-[mRNA] diphosphatase activity"/>
    <property type="evidence" value="ECO:0007669"/>
    <property type="project" value="UniProtKB-EC"/>
</dbReference>
<organism evidence="11 12">
    <name type="scientific">Tigriopus californicus</name>
    <name type="common">Marine copepod</name>
    <dbReference type="NCBI Taxonomy" id="6832"/>
    <lineage>
        <taxon>Eukaryota</taxon>
        <taxon>Metazoa</taxon>
        <taxon>Ecdysozoa</taxon>
        <taxon>Arthropoda</taxon>
        <taxon>Crustacea</taxon>
        <taxon>Multicrustacea</taxon>
        <taxon>Hexanauplia</taxon>
        <taxon>Copepoda</taxon>
        <taxon>Harpacticoida</taxon>
        <taxon>Harpacticidae</taxon>
        <taxon>Tigriopus</taxon>
    </lineage>
</organism>
<dbReference type="Proteomes" id="UP000318571">
    <property type="component" value="Chromosome 3"/>
</dbReference>
<dbReference type="OrthoDB" id="10264956at2759"/>
<dbReference type="EC" id="3.6.1.59" evidence="3"/>
<dbReference type="Pfam" id="PF13023">
    <property type="entry name" value="HD_3"/>
    <property type="match status" value="1"/>
</dbReference>
<dbReference type="InterPro" id="IPR006674">
    <property type="entry name" value="HD_domain"/>
</dbReference>
<dbReference type="AlphaFoldDB" id="A0A553P882"/>
<reference evidence="11 12" key="1">
    <citation type="journal article" date="2018" name="Nat. Ecol. Evol.">
        <title>Genomic signatures of mitonuclear coevolution across populations of Tigriopus californicus.</title>
        <authorList>
            <person name="Barreto F.S."/>
            <person name="Watson E.T."/>
            <person name="Lima T.G."/>
            <person name="Willett C.S."/>
            <person name="Edmands S."/>
            <person name="Li W."/>
            <person name="Burton R.S."/>
        </authorList>
    </citation>
    <scope>NUCLEOTIDE SEQUENCE [LARGE SCALE GENOMIC DNA]</scope>
    <source>
        <strain evidence="11 12">San Diego</strain>
    </source>
</reference>
<dbReference type="PANTHER" id="PTHR12978:SF0">
    <property type="entry name" value="M7GPPPX DIPHOSPHATASE"/>
    <property type="match status" value="1"/>
</dbReference>
<keyword evidence="12" id="KW-1185">Reference proteome</keyword>
<protein>
    <recommendedName>
        <fullName evidence="4">m7GpppX diphosphatase</fullName>
        <ecNumber evidence="3">3.6.1.59</ecNumber>
    </recommendedName>
    <alternativeName>
        <fullName evidence="8">Decapping scavenger enzyme</fullName>
    </alternativeName>
    <alternativeName>
        <fullName evidence="7">Scavenger mRNA-decapping enzyme DcpS</fullName>
    </alternativeName>
</protein>
<dbReference type="InterPro" id="IPR011145">
    <property type="entry name" value="Scavenger_mRNA_decap_enz_N"/>
</dbReference>
<keyword evidence="6" id="KW-0539">Nucleus</keyword>
<name>A0A553P882_TIGCA</name>
<comment type="subcellular location">
    <subcellularLocation>
        <location evidence="1">Nucleus</location>
    </subcellularLocation>
</comment>
<dbReference type="FunFam" id="3.30.428.10:FF:000006">
    <property type="entry name" value="m7GpppX diphosphatase"/>
    <property type="match status" value="1"/>
</dbReference>
<evidence type="ECO:0000256" key="9">
    <source>
        <dbReference type="ARBA" id="ARBA00048222"/>
    </source>
</evidence>
<dbReference type="Pfam" id="PF05652">
    <property type="entry name" value="DcpS"/>
    <property type="match status" value="1"/>
</dbReference>
<comment type="catalytic activity">
    <reaction evidence="9">
        <text>a 5'-end (N(7)-methyl 5'-triphosphoguanosine)-ribonucleoside in mRNA + H2O = N(7)-methyl-GMP + a 5'-end diphospho-ribonucleoside in mRNA + 2 H(+)</text>
        <dbReference type="Rhea" id="RHEA:65388"/>
        <dbReference type="Rhea" id="RHEA-COMP:17165"/>
        <dbReference type="Rhea" id="RHEA-COMP:17167"/>
        <dbReference type="ChEBI" id="CHEBI:15377"/>
        <dbReference type="ChEBI" id="CHEBI:15378"/>
        <dbReference type="ChEBI" id="CHEBI:58285"/>
        <dbReference type="ChEBI" id="CHEBI:156461"/>
        <dbReference type="ChEBI" id="CHEBI:167616"/>
        <dbReference type="EC" id="3.6.1.59"/>
    </reaction>
</comment>
<dbReference type="EMBL" id="VCGU01000007">
    <property type="protein sequence ID" value="TRY73879.1"/>
    <property type="molecule type" value="Genomic_DNA"/>
</dbReference>
<feature type="domain" description="HD" evidence="10">
    <location>
        <begin position="524"/>
        <end position="679"/>
    </location>
</feature>
<dbReference type="Gene3D" id="1.10.3210.10">
    <property type="entry name" value="Hypothetical protein af1432"/>
    <property type="match status" value="1"/>
</dbReference>
<evidence type="ECO:0000313" key="12">
    <source>
        <dbReference type="Proteomes" id="UP000318571"/>
    </source>
</evidence>